<dbReference type="GO" id="GO:0008233">
    <property type="term" value="F:peptidase activity"/>
    <property type="evidence" value="ECO:0007669"/>
    <property type="project" value="UniProtKB-KW"/>
</dbReference>
<dbReference type="GO" id="GO:0006508">
    <property type="term" value="P:proteolysis"/>
    <property type="evidence" value="ECO:0007669"/>
    <property type="project" value="UniProtKB-KW"/>
</dbReference>
<evidence type="ECO:0000256" key="3">
    <source>
        <dbReference type="ARBA" id="ARBA00022670"/>
    </source>
</evidence>
<evidence type="ECO:0000256" key="6">
    <source>
        <dbReference type="ARBA" id="ARBA00023049"/>
    </source>
</evidence>
<reference evidence="11 12" key="1">
    <citation type="journal article" date="2018" name="J. Allergy Clin. Immunol.">
        <title>High-quality assembly of Dermatophagoides pteronyssinus genome and transcriptome reveals a wide range of novel allergens.</title>
        <authorList>
            <person name="Liu X.Y."/>
            <person name="Yang K.Y."/>
            <person name="Wang M.Q."/>
            <person name="Kwok J.S."/>
            <person name="Zeng X."/>
            <person name="Yang Z."/>
            <person name="Xiao X.J."/>
            <person name="Lau C.P."/>
            <person name="Li Y."/>
            <person name="Huang Z.M."/>
            <person name="Ba J.G."/>
            <person name="Yim A.K."/>
            <person name="Ouyang C.Y."/>
            <person name="Ngai S.M."/>
            <person name="Chan T.F."/>
            <person name="Leung E.L."/>
            <person name="Liu L."/>
            <person name="Liu Z.G."/>
            <person name="Tsui S.K."/>
        </authorList>
    </citation>
    <scope>NUCLEOTIDE SEQUENCE [LARGE SCALE GENOMIC DNA]</scope>
    <source>
        <strain evidence="11">Derp</strain>
    </source>
</reference>
<evidence type="ECO:0000256" key="8">
    <source>
        <dbReference type="SAM" id="SignalP"/>
    </source>
</evidence>
<proteinExistence type="inferred from homology"/>
<dbReference type="PANTHER" id="PTHR21711">
    <property type="entry name" value="MITOCHONDRIAL INNER MEMBRANE PROTEASE"/>
    <property type="match status" value="1"/>
</dbReference>
<feature type="signal peptide" evidence="8">
    <location>
        <begin position="1"/>
        <end position="19"/>
    </location>
</feature>
<keyword evidence="12" id="KW-1185">Reference proteome</keyword>
<dbReference type="EMBL" id="NJHN03000017">
    <property type="protein sequence ID" value="KAH9425674.1"/>
    <property type="molecule type" value="Genomic_DNA"/>
</dbReference>
<dbReference type="Pfam" id="PF09768">
    <property type="entry name" value="Peptidase_M76"/>
    <property type="match status" value="1"/>
</dbReference>
<dbReference type="Proteomes" id="UP000887458">
    <property type="component" value="Unassembled WGS sequence"/>
</dbReference>
<evidence type="ECO:0000256" key="5">
    <source>
        <dbReference type="ARBA" id="ARBA00022801"/>
    </source>
</evidence>
<evidence type="ECO:0000256" key="4">
    <source>
        <dbReference type="ARBA" id="ARBA00022723"/>
    </source>
</evidence>
<evidence type="ECO:0000256" key="7">
    <source>
        <dbReference type="SAM" id="MobiDB-lite"/>
    </source>
</evidence>
<comment type="similarity">
    <text evidence="1">Belongs to the peptidase M76 family.</text>
</comment>
<keyword evidence="6" id="KW-0482">Metalloprotease</keyword>
<organism evidence="11 12">
    <name type="scientific">Dermatophagoides pteronyssinus</name>
    <name type="common">European house dust mite</name>
    <dbReference type="NCBI Taxonomy" id="6956"/>
    <lineage>
        <taxon>Eukaryota</taxon>
        <taxon>Metazoa</taxon>
        <taxon>Ecdysozoa</taxon>
        <taxon>Arthropoda</taxon>
        <taxon>Chelicerata</taxon>
        <taxon>Arachnida</taxon>
        <taxon>Acari</taxon>
        <taxon>Acariformes</taxon>
        <taxon>Sarcoptiformes</taxon>
        <taxon>Astigmata</taxon>
        <taxon>Psoroptidia</taxon>
        <taxon>Analgoidea</taxon>
        <taxon>Pyroglyphidae</taxon>
        <taxon>Dermatophagoidinae</taxon>
        <taxon>Dermatophagoides</taxon>
    </lineage>
</organism>
<evidence type="ECO:0000256" key="2">
    <source>
        <dbReference type="ARBA" id="ARBA00016555"/>
    </source>
</evidence>
<keyword evidence="8" id="KW-0732">Signal</keyword>
<keyword evidence="4" id="KW-0479">Metal-binding</keyword>
<evidence type="ECO:0000313" key="11">
    <source>
        <dbReference type="EMBL" id="KAH9425674.1"/>
    </source>
</evidence>
<feature type="chain" id="PRO_5045200889" description="Mitochondrial inner membrane protease ATP23 homolog" evidence="8">
    <location>
        <begin position="20"/>
        <end position="529"/>
    </location>
</feature>
<feature type="compositionally biased region" description="Basic and acidic residues" evidence="7">
    <location>
        <begin position="270"/>
        <end position="288"/>
    </location>
</feature>
<keyword evidence="5" id="KW-0378">Hydrolase</keyword>
<reference evidence="11 12" key="2">
    <citation type="journal article" date="2022" name="Mol. Biol. Evol.">
        <title>Comparative Genomics Reveals Insights into the Divergent Evolution of Astigmatic Mites and Household Pest Adaptations.</title>
        <authorList>
            <person name="Xiong Q."/>
            <person name="Wan A.T."/>
            <person name="Liu X."/>
            <person name="Fung C.S."/>
            <person name="Xiao X."/>
            <person name="Malainual N."/>
            <person name="Hou J."/>
            <person name="Wang L."/>
            <person name="Wang M."/>
            <person name="Yang K.Y."/>
            <person name="Cui Y."/>
            <person name="Leung E.L."/>
            <person name="Nong W."/>
            <person name="Shin S.K."/>
            <person name="Au S.W."/>
            <person name="Jeong K.Y."/>
            <person name="Chew F.T."/>
            <person name="Hui J.H."/>
            <person name="Leung T.F."/>
            <person name="Tungtrongchitr A."/>
            <person name="Zhong N."/>
            <person name="Liu Z."/>
            <person name="Tsui S.K."/>
        </authorList>
    </citation>
    <scope>NUCLEOTIDE SEQUENCE [LARGE SCALE GENOMIC DNA]</scope>
    <source>
        <strain evidence="11">Derp</strain>
    </source>
</reference>
<dbReference type="InterPro" id="IPR019165">
    <property type="entry name" value="Peptidase_M76_ATP23"/>
</dbReference>
<evidence type="ECO:0000259" key="9">
    <source>
        <dbReference type="Pfam" id="PF05510"/>
    </source>
</evidence>
<gene>
    <name evidence="11" type="primary">XRCC6BP1</name>
    <name evidence="11" type="ORF">DERP_004890</name>
</gene>
<dbReference type="InterPro" id="IPR048347">
    <property type="entry name" value="Sarcoglycan_C"/>
</dbReference>
<evidence type="ECO:0000313" key="12">
    <source>
        <dbReference type="Proteomes" id="UP000887458"/>
    </source>
</evidence>
<name>A0ABQ8JST6_DERPT</name>
<dbReference type="PANTHER" id="PTHR21711:SF0">
    <property type="entry name" value="MITOCHONDRIAL INNER MEMBRANE PROTEASE ATP23 HOMOLOG"/>
    <property type="match status" value="1"/>
</dbReference>
<protein>
    <recommendedName>
        <fullName evidence="2">Mitochondrial inner membrane protease ATP23 homolog</fullName>
    </recommendedName>
</protein>
<comment type="caution">
    <text evidence="11">The sequence shown here is derived from an EMBL/GenBank/DDBJ whole genome shotgun (WGS) entry which is preliminary data.</text>
</comment>
<feature type="domain" description="Sarcoglycan alpha/epsilon N-terminal" evidence="9">
    <location>
        <begin position="46"/>
        <end position="113"/>
    </location>
</feature>
<dbReference type="Pfam" id="PF20989">
    <property type="entry name" value="Sarcoglycan_2_C"/>
    <property type="match status" value="1"/>
</dbReference>
<evidence type="ECO:0000259" key="10">
    <source>
        <dbReference type="Pfam" id="PF20989"/>
    </source>
</evidence>
<feature type="domain" description="Sarcoglycan alpha/epsilon second" evidence="10">
    <location>
        <begin position="128"/>
        <end position="260"/>
    </location>
</feature>
<accession>A0ABQ8JST6</accession>
<sequence length="529" mass="61087">MILGKSLIVVLATLTIIICSDPDVDPQILYTTEAFYTPLWLNRTGWSFGGVPVTQLEIMPSLSGHADLLYWMRYFRRSNSPVGFIYGSPPQNDDGDIDIDLVILNRVTFNTTSYRLKYRILNRNEIFKFQVEMKFFDMDIEDFFNGGMMTTVQDIFANRLWQNSNNSAADSVYITQVARPIDVGGRFPLDPNEKEWYCITIVVVRIGNSHNFTEQLYRLESEVRQIKNRNPCPKHYKATTVEYVFRERKLHVDWCSFKLITNESHVHMHGDSEKCENKMAPSEKKNDYEDISDQLYPDRKRKSGSTDEEQSSSWYDIVSGKKNAAENFVRIRCRYKVEKALSESPLVKLLVSALRSKGCEIDMNRHICCENCGDQVTGGYDTTRNQIVVCHNRVYTKEMTAAVIGHELIHMFDYCRAKLDFNNLDHIACSEIRAANLVHCSMTSSFFTGTTGFNKVAGSHRECVKAKALSSILAVRKGMPIEQAVQVVDRVFDRCYNDLEPIGRRIRLNSRHIKWAYRERFLYDYDSFA</sequence>
<dbReference type="InterPro" id="IPR048346">
    <property type="entry name" value="Sarcoglycan_N"/>
</dbReference>
<feature type="region of interest" description="Disordered" evidence="7">
    <location>
        <begin position="270"/>
        <end position="308"/>
    </location>
</feature>
<evidence type="ECO:0000256" key="1">
    <source>
        <dbReference type="ARBA" id="ARBA00009915"/>
    </source>
</evidence>
<keyword evidence="3 11" id="KW-0645">Protease</keyword>
<dbReference type="Pfam" id="PF05510">
    <property type="entry name" value="Sarcoglycan_2"/>
    <property type="match status" value="1"/>
</dbReference>